<comment type="caution">
    <text evidence="2">The sequence shown here is derived from an EMBL/GenBank/DDBJ whole genome shotgun (WGS) entry which is preliminary data.</text>
</comment>
<dbReference type="EMBL" id="BJYG01000024">
    <property type="protein sequence ID" value="GEN63694.1"/>
    <property type="molecule type" value="Genomic_DNA"/>
</dbReference>
<accession>A0A511XLA4</accession>
<protein>
    <submittedName>
        <fullName evidence="2">Uncharacterized protein</fullName>
    </submittedName>
</protein>
<feature type="region of interest" description="Disordered" evidence="1">
    <location>
        <begin position="1"/>
        <end position="23"/>
    </location>
</feature>
<proteinExistence type="predicted"/>
<gene>
    <name evidence="2" type="ORF">AOE01nite_19180</name>
</gene>
<keyword evidence="3" id="KW-1185">Reference proteome</keyword>
<evidence type="ECO:0000313" key="2">
    <source>
        <dbReference type="EMBL" id="GEN63694.1"/>
    </source>
</evidence>
<organism evidence="2 3">
    <name type="scientific">Acetobacter oeni</name>
    <dbReference type="NCBI Taxonomy" id="304077"/>
    <lineage>
        <taxon>Bacteria</taxon>
        <taxon>Pseudomonadati</taxon>
        <taxon>Pseudomonadota</taxon>
        <taxon>Alphaproteobacteria</taxon>
        <taxon>Acetobacterales</taxon>
        <taxon>Acetobacteraceae</taxon>
        <taxon>Acetobacter</taxon>
    </lineage>
</organism>
<dbReference type="Proteomes" id="UP000321746">
    <property type="component" value="Unassembled WGS sequence"/>
</dbReference>
<reference evidence="2 3" key="1">
    <citation type="submission" date="2019-07" db="EMBL/GenBank/DDBJ databases">
        <title>Whole genome shotgun sequence of Acetobacter oeni NBRC 105207.</title>
        <authorList>
            <person name="Hosoyama A."/>
            <person name="Uohara A."/>
            <person name="Ohji S."/>
            <person name="Ichikawa N."/>
        </authorList>
    </citation>
    <scope>NUCLEOTIDE SEQUENCE [LARGE SCALE GENOMIC DNA]</scope>
    <source>
        <strain evidence="2 3">NBRC 105207</strain>
    </source>
</reference>
<name>A0A511XLA4_9PROT</name>
<evidence type="ECO:0000256" key="1">
    <source>
        <dbReference type="SAM" id="MobiDB-lite"/>
    </source>
</evidence>
<dbReference type="AlphaFoldDB" id="A0A511XLA4"/>
<sequence>MKWVQDPESDNLISRDSGLSVDAPDQNPVAGQVIFPVSDPHRAVNHFSCGIQWQARTESAVVYVKTCVLCL</sequence>
<evidence type="ECO:0000313" key="3">
    <source>
        <dbReference type="Proteomes" id="UP000321746"/>
    </source>
</evidence>